<keyword evidence="3 7" id="KW-0808">Transferase</keyword>
<sequence>MNKIIIIAGPSGVGKTTVSNYLQEKYHIPRVVTHTTRPMRKGEVDGISYYFEDDLSFEKLHFFEHVRYGDYQYGSSKEALQRAWDKNNLASLIVETDGVKSYLEALGEQVYFIYLTVKDFDTLTKRLIERGDDPLEIQRRLNSAEFKRDLHLRPELKKQAHILENDNWKDTAVYLDRVVKMLSEN</sequence>
<dbReference type="CDD" id="cd00071">
    <property type="entry name" value="GMPK"/>
    <property type="match status" value="1"/>
</dbReference>
<keyword evidence="8" id="KW-1185">Reference proteome</keyword>
<comment type="caution">
    <text evidence="7">The sequence shown here is derived from an EMBL/GenBank/DDBJ whole genome shotgun (WGS) entry which is preliminary data.</text>
</comment>
<dbReference type="SUPFAM" id="SSF52540">
    <property type="entry name" value="P-loop containing nucleoside triphosphate hydrolases"/>
    <property type="match status" value="1"/>
</dbReference>
<feature type="domain" description="Guanylate kinase-like" evidence="6">
    <location>
        <begin position="2"/>
        <end position="180"/>
    </location>
</feature>
<dbReference type="RefSeq" id="WP_209686865.1">
    <property type="nucleotide sequence ID" value="NZ_JAGGLU010000006.1"/>
</dbReference>
<dbReference type="Gene3D" id="3.40.50.300">
    <property type="entry name" value="P-loop containing nucleotide triphosphate hydrolases"/>
    <property type="match status" value="1"/>
</dbReference>
<reference evidence="7 8" key="1">
    <citation type="submission" date="2021-03" db="EMBL/GenBank/DDBJ databases">
        <title>Genomic Encyclopedia of Type Strains, Phase IV (KMG-IV): sequencing the most valuable type-strain genomes for metagenomic binning, comparative biology and taxonomic classification.</title>
        <authorList>
            <person name="Goeker M."/>
        </authorList>
    </citation>
    <scope>NUCLEOTIDE SEQUENCE [LARGE SCALE GENOMIC DNA]</scope>
    <source>
        <strain evidence="7 8">DSM 101872</strain>
    </source>
</reference>
<dbReference type="InterPro" id="IPR008144">
    <property type="entry name" value="Guanylate_kin-like_dom"/>
</dbReference>
<evidence type="ECO:0000259" key="6">
    <source>
        <dbReference type="PROSITE" id="PS50052"/>
    </source>
</evidence>
<dbReference type="Proteomes" id="UP001519292">
    <property type="component" value="Unassembled WGS sequence"/>
</dbReference>
<organism evidence="7 8">
    <name type="scientific">Lactobacillus colini</name>
    <dbReference type="NCBI Taxonomy" id="1819254"/>
    <lineage>
        <taxon>Bacteria</taxon>
        <taxon>Bacillati</taxon>
        <taxon>Bacillota</taxon>
        <taxon>Bacilli</taxon>
        <taxon>Lactobacillales</taxon>
        <taxon>Lactobacillaceae</taxon>
        <taxon>Lactobacillus</taxon>
    </lineage>
</organism>
<dbReference type="PANTHER" id="PTHR23117">
    <property type="entry name" value="GUANYLATE KINASE-RELATED"/>
    <property type="match status" value="1"/>
</dbReference>
<dbReference type="EMBL" id="JAGGLU010000006">
    <property type="protein sequence ID" value="MBP2058122.1"/>
    <property type="molecule type" value="Genomic_DNA"/>
</dbReference>
<comment type="similarity">
    <text evidence="2">Belongs to the guanylate kinase family.</text>
</comment>
<name>A0ABS4MEJ9_9LACO</name>
<accession>A0ABS4MEJ9</accession>
<protein>
    <submittedName>
        <fullName evidence="7">Guanylate kinase</fullName>
        <ecNumber evidence="7">2.7.4.8</ecNumber>
    </submittedName>
</protein>
<dbReference type="Pfam" id="PF00625">
    <property type="entry name" value="Guanylate_kin"/>
    <property type="match status" value="1"/>
</dbReference>
<evidence type="ECO:0000313" key="8">
    <source>
        <dbReference type="Proteomes" id="UP001519292"/>
    </source>
</evidence>
<dbReference type="PANTHER" id="PTHR23117:SF13">
    <property type="entry name" value="GUANYLATE KINASE"/>
    <property type="match status" value="1"/>
</dbReference>
<dbReference type="InterPro" id="IPR008145">
    <property type="entry name" value="GK/Ca_channel_bsu"/>
</dbReference>
<evidence type="ECO:0000256" key="4">
    <source>
        <dbReference type="ARBA" id="ARBA00022777"/>
    </source>
</evidence>
<evidence type="ECO:0000256" key="1">
    <source>
        <dbReference type="ARBA" id="ARBA00003531"/>
    </source>
</evidence>
<dbReference type="PROSITE" id="PS50052">
    <property type="entry name" value="GUANYLATE_KINASE_2"/>
    <property type="match status" value="1"/>
</dbReference>
<dbReference type="GO" id="GO:0004385">
    <property type="term" value="F:GMP kinase activity"/>
    <property type="evidence" value="ECO:0007669"/>
    <property type="project" value="UniProtKB-EC"/>
</dbReference>
<dbReference type="SMART" id="SM00072">
    <property type="entry name" value="GuKc"/>
    <property type="match status" value="1"/>
</dbReference>
<keyword evidence="4 7" id="KW-0418">Kinase</keyword>
<gene>
    <name evidence="7" type="ORF">J2Z60_001299</name>
</gene>
<evidence type="ECO:0000256" key="2">
    <source>
        <dbReference type="ARBA" id="ARBA00005790"/>
    </source>
</evidence>
<comment type="catalytic activity">
    <reaction evidence="5">
        <text>GMP + ATP = GDP + ADP</text>
        <dbReference type="Rhea" id="RHEA:20780"/>
        <dbReference type="ChEBI" id="CHEBI:30616"/>
        <dbReference type="ChEBI" id="CHEBI:58115"/>
        <dbReference type="ChEBI" id="CHEBI:58189"/>
        <dbReference type="ChEBI" id="CHEBI:456216"/>
        <dbReference type="EC" id="2.7.4.8"/>
    </reaction>
</comment>
<evidence type="ECO:0000313" key="7">
    <source>
        <dbReference type="EMBL" id="MBP2058122.1"/>
    </source>
</evidence>
<comment type="function">
    <text evidence="1">Essential for recycling GMP and indirectly, cGMP.</text>
</comment>
<evidence type="ECO:0000256" key="3">
    <source>
        <dbReference type="ARBA" id="ARBA00022679"/>
    </source>
</evidence>
<evidence type="ECO:0000256" key="5">
    <source>
        <dbReference type="ARBA" id="ARBA00048594"/>
    </source>
</evidence>
<proteinExistence type="inferred from homology"/>
<dbReference type="InterPro" id="IPR027417">
    <property type="entry name" value="P-loop_NTPase"/>
</dbReference>
<dbReference type="EC" id="2.7.4.8" evidence="7"/>